<evidence type="ECO:0000256" key="1">
    <source>
        <dbReference type="ARBA" id="ARBA00004651"/>
    </source>
</evidence>
<dbReference type="Pfam" id="PF13396">
    <property type="entry name" value="PLDc_N"/>
    <property type="match status" value="1"/>
</dbReference>
<keyword evidence="5 6" id="KW-0472">Membrane</keyword>
<keyword evidence="2" id="KW-1003">Cell membrane</keyword>
<keyword evidence="10" id="KW-1185">Reference proteome</keyword>
<feature type="domain" description="Cardiolipin synthase N-terminal" evidence="8">
    <location>
        <begin position="18"/>
        <end position="63"/>
    </location>
</feature>
<evidence type="ECO:0000256" key="5">
    <source>
        <dbReference type="ARBA" id="ARBA00023136"/>
    </source>
</evidence>
<organism evidence="9 10">
    <name type="scientific">Trujillonella endophytica</name>
    <dbReference type="NCBI Taxonomy" id="673521"/>
    <lineage>
        <taxon>Bacteria</taxon>
        <taxon>Bacillati</taxon>
        <taxon>Actinomycetota</taxon>
        <taxon>Actinomycetes</taxon>
        <taxon>Geodermatophilales</taxon>
        <taxon>Geodermatophilaceae</taxon>
        <taxon>Trujillonella</taxon>
    </lineage>
</organism>
<accession>A0A1H8QQC7</accession>
<evidence type="ECO:0000313" key="9">
    <source>
        <dbReference type="EMBL" id="SEO56074.1"/>
    </source>
</evidence>
<dbReference type="InterPro" id="IPR027379">
    <property type="entry name" value="CLS_N"/>
</dbReference>
<dbReference type="EMBL" id="FOEE01000002">
    <property type="protein sequence ID" value="SEO56074.1"/>
    <property type="molecule type" value="Genomic_DNA"/>
</dbReference>
<proteinExistence type="predicted"/>
<gene>
    <name evidence="9" type="ORF">SAMN05660991_00723</name>
</gene>
<dbReference type="AlphaFoldDB" id="A0A1H8QQC7"/>
<evidence type="ECO:0000256" key="2">
    <source>
        <dbReference type="ARBA" id="ARBA00022475"/>
    </source>
</evidence>
<comment type="subcellular location">
    <subcellularLocation>
        <location evidence="1">Cell membrane</location>
        <topology evidence="1">Multi-pass membrane protein</topology>
    </subcellularLocation>
</comment>
<reference evidence="10" key="1">
    <citation type="submission" date="2016-10" db="EMBL/GenBank/DDBJ databases">
        <authorList>
            <person name="Varghese N."/>
            <person name="Submissions S."/>
        </authorList>
    </citation>
    <scope>NUCLEOTIDE SEQUENCE [LARGE SCALE GENOMIC DNA]</scope>
    <source>
        <strain evidence="10">DSM 45413</strain>
    </source>
</reference>
<dbReference type="Proteomes" id="UP000198960">
    <property type="component" value="Unassembled WGS sequence"/>
</dbReference>
<evidence type="ECO:0000256" key="6">
    <source>
        <dbReference type="SAM" id="Phobius"/>
    </source>
</evidence>
<feature type="transmembrane region" description="Helical" evidence="6">
    <location>
        <begin position="39"/>
        <end position="62"/>
    </location>
</feature>
<feature type="transmembrane region" description="Helical" evidence="6">
    <location>
        <begin position="6"/>
        <end position="27"/>
    </location>
</feature>
<evidence type="ECO:0000256" key="4">
    <source>
        <dbReference type="ARBA" id="ARBA00022989"/>
    </source>
</evidence>
<dbReference type="InterPro" id="IPR018649">
    <property type="entry name" value="SHOCT"/>
</dbReference>
<dbReference type="Pfam" id="PF09851">
    <property type="entry name" value="SHOCT"/>
    <property type="match status" value="1"/>
</dbReference>
<evidence type="ECO:0000313" key="10">
    <source>
        <dbReference type="Proteomes" id="UP000198960"/>
    </source>
</evidence>
<evidence type="ECO:0000256" key="3">
    <source>
        <dbReference type="ARBA" id="ARBA00022692"/>
    </source>
</evidence>
<dbReference type="RefSeq" id="WP_091940285.1">
    <property type="nucleotide sequence ID" value="NZ_FOEE01000002.1"/>
</dbReference>
<dbReference type="GO" id="GO:0005886">
    <property type="term" value="C:plasma membrane"/>
    <property type="evidence" value="ECO:0007669"/>
    <property type="project" value="UniProtKB-SubCell"/>
</dbReference>
<keyword evidence="3 6" id="KW-0812">Transmembrane</keyword>
<protein>
    <submittedName>
        <fullName evidence="9">Phospholipase_D-nuclease N-terminal</fullName>
    </submittedName>
</protein>
<feature type="domain" description="SHOCT" evidence="7">
    <location>
        <begin position="100"/>
        <end position="127"/>
    </location>
</feature>
<evidence type="ECO:0000259" key="8">
    <source>
        <dbReference type="Pfam" id="PF13396"/>
    </source>
</evidence>
<sequence>MSFWDVVWFIIIGYAFVAYLILLFSIIHDLFRDRDVSGFAKAVWVLGLILLPLLTALVYVIVRGQGMARRAVARAEEQERQRDEYIRQVAGRPAPASPTDQIAQARALFDAGAISQSEYEALKSKALV</sequence>
<dbReference type="STRING" id="673521.SAMN05660991_00723"/>
<evidence type="ECO:0000259" key="7">
    <source>
        <dbReference type="Pfam" id="PF09851"/>
    </source>
</evidence>
<dbReference type="OrthoDB" id="7596142at2"/>
<name>A0A1H8QQC7_9ACTN</name>
<keyword evidence="4 6" id="KW-1133">Transmembrane helix</keyword>